<evidence type="ECO:0000313" key="12">
    <source>
        <dbReference type="Proteomes" id="UP001244341"/>
    </source>
</evidence>
<dbReference type="Gene3D" id="1.10.420.10">
    <property type="entry name" value="Peroxidase, domain 2"/>
    <property type="match status" value="1"/>
</dbReference>
<dbReference type="InterPro" id="IPR002016">
    <property type="entry name" value="Haem_peroxidase"/>
</dbReference>
<organism evidence="11 12">
    <name type="scientific">Tetradesmus obliquus</name>
    <name type="common">Green alga</name>
    <name type="synonym">Acutodesmus obliquus</name>
    <dbReference type="NCBI Taxonomy" id="3088"/>
    <lineage>
        <taxon>Eukaryota</taxon>
        <taxon>Viridiplantae</taxon>
        <taxon>Chlorophyta</taxon>
        <taxon>core chlorophytes</taxon>
        <taxon>Chlorophyceae</taxon>
        <taxon>CS clade</taxon>
        <taxon>Sphaeropleales</taxon>
        <taxon>Scenedesmaceae</taxon>
        <taxon>Tetradesmus</taxon>
    </lineage>
</organism>
<keyword evidence="4" id="KW-0479">Metal-binding</keyword>
<proteinExistence type="inferred from homology"/>
<evidence type="ECO:0000259" key="10">
    <source>
        <dbReference type="Pfam" id="PF00141"/>
    </source>
</evidence>
<name>A0ABY8UGU2_TETOB</name>
<dbReference type="CDD" id="cd00314">
    <property type="entry name" value="plant_peroxidase_like"/>
    <property type="match status" value="1"/>
</dbReference>
<evidence type="ECO:0000313" key="11">
    <source>
        <dbReference type="EMBL" id="WIA19641.1"/>
    </source>
</evidence>
<evidence type="ECO:0000256" key="7">
    <source>
        <dbReference type="ARBA" id="ARBA00023324"/>
    </source>
</evidence>
<keyword evidence="3" id="KW-0349">Heme</keyword>
<dbReference type="PANTHER" id="PTHR30555">
    <property type="entry name" value="HYDROPEROXIDASE I, BIFUNCTIONAL CATALASE-PEROXIDASE"/>
    <property type="match status" value="1"/>
</dbReference>
<dbReference type="PRINTS" id="PR00459">
    <property type="entry name" value="ASPEROXIDASE"/>
</dbReference>
<comment type="catalytic activity">
    <reaction evidence="8">
        <text>2 H2O2 = O2 + 2 H2O</text>
        <dbReference type="Rhea" id="RHEA:20309"/>
        <dbReference type="ChEBI" id="CHEBI:15377"/>
        <dbReference type="ChEBI" id="CHEBI:15379"/>
        <dbReference type="ChEBI" id="CHEBI:16240"/>
        <dbReference type="EC" id="1.11.1.21"/>
    </reaction>
</comment>
<evidence type="ECO:0000256" key="3">
    <source>
        <dbReference type="ARBA" id="ARBA00022617"/>
    </source>
</evidence>
<dbReference type="EMBL" id="CP126218">
    <property type="protein sequence ID" value="WIA19641.1"/>
    <property type="molecule type" value="Genomic_DNA"/>
</dbReference>
<evidence type="ECO:0000256" key="6">
    <source>
        <dbReference type="ARBA" id="ARBA00023004"/>
    </source>
</evidence>
<keyword evidence="12" id="KW-1185">Reference proteome</keyword>
<feature type="domain" description="Plant heme peroxidase family profile" evidence="10">
    <location>
        <begin position="6"/>
        <end position="106"/>
    </location>
</feature>
<evidence type="ECO:0000256" key="5">
    <source>
        <dbReference type="ARBA" id="ARBA00023002"/>
    </source>
</evidence>
<dbReference type="SUPFAM" id="SSF48113">
    <property type="entry name" value="Heme-dependent peroxidases"/>
    <property type="match status" value="1"/>
</dbReference>
<comment type="similarity">
    <text evidence="9">Belongs to the peroxidase family.</text>
</comment>
<evidence type="ECO:0000256" key="9">
    <source>
        <dbReference type="RuleBase" id="RU004241"/>
    </source>
</evidence>
<dbReference type="Proteomes" id="UP001244341">
    <property type="component" value="Chromosome 11b"/>
</dbReference>
<evidence type="ECO:0000256" key="2">
    <source>
        <dbReference type="ARBA" id="ARBA00022559"/>
    </source>
</evidence>
<protein>
    <recommendedName>
        <fullName evidence="10">Plant heme peroxidase family profile domain-containing protein</fullName>
    </recommendedName>
</protein>
<keyword evidence="7" id="KW-0376">Hydrogen peroxide</keyword>
<evidence type="ECO:0000256" key="8">
    <source>
        <dbReference type="ARBA" id="ARBA00049145"/>
    </source>
</evidence>
<dbReference type="InterPro" id="IPR010255">
    <property type="entry name" value="Haem_peroxidase_sf"/>
</dbReference>
<keyword evidence="2" id="KW-0575">Peroxidase</keyword>
<gene>
    <name evidence="11" type="ORF">OEZ85_005576</name>
</gene>
<reference evidence="11 12" key="1">
    <citation type="submission" date="2023-05" db="EMBL/GenBank/DDBJ databases">
        <title>A 100% complete, gapless, phased diploid assembly of the Scenedesmus obliquus UTEX 3031 genome.</title>
        <authorList>
            <person name="Biondi T.C."/>
            <person name="Hanschen E.R."/>
            <person name="Kwon T."/>
            <person name="Eng W."/>
            <person name="Kruse C.P.S."/>
            <person name="Koehler S.I."/>
            <person name="Kunde Y."/>
            <person name="Gleasner C.D."/>
            <person name="You Mak K.T."/>
            <person name="Polle J."/>
            <person name="Hovde B.T."/>
            <person name="Starkenburg S.R."/>
        </authorList>
    </citation>
    <scope>NUCLEOTIDE SEQUENCE [LARGE SCALE GENOMIC DNA]</scope>
    <source>
        <strain evidence="11 12">DOE0152z</strain>
    </source>
</reference>
<keyword evidence="5" id="KW-0560">Oxidoreductase</keyword>
<keyword evidence="6" id="KW-0408">Iron</keyword>
<evidence type="ECO:0000256" key="1">
    <source>
        <dbReference type="ARBA" id="ARBA00001970"/>
    </source>
</evidence>
<dbReference type="InterPro" id="IPR000763">
    <property type="entry name" value="Catalase_peroxidase"/>
</dbReference>
<dbReference type="Gene3D" id="1.10.520.10">
    <property type="match status" value="1"/>
</dbReference>
<comment type="cofactor">
    <cofactor evidence="1">
        <name>heme b</name>
        <dbReference type="ChEBI" id="CHEBI:60344"/>
    </cofactor>
</comment>
<dbReference type="PANTHER" id="PTHR30555:SF0">
    <property type="entry name" value="CATALASE-PEROXIDASE"/>
    <property type="match status" value="1"/>
</dbReference>
<sequence length="219" mass="22982">MQLDISKDWTADKGLDKVLALLDPIKAKHSTLSYADLIVLAGTTALEQGVGPPLSLPFCGGRSDAADGKGTEELGARNYVNISIAISDETKVMGLTASERVALAGILRSPQLQKAVGYTDSWNADGSPSLLTNQYFKVLMGNTWVAAKSAAGLDEYKASGKAIYMTPSDAGIHTTPAFAVPANLFAADNAKFLTALSAAWVKLMNADRFDGPAGNVCNN</sequence>
<evidence type="ECO:0000256" key="4">
    <source>
        <dbReference type="ARBA" id="ARBA00022723"/>
    </source>
</evidence>
<accession>A0ABY8UGU2</accession>
<dbReference type="Pfam" id="PF00141">
    <property type="entry name" value="peroxidase"/>
    <property type="match status" value="1"/>
</dbReference>
<dbReference type="InterPro" id="IPR002207">
    <property type="entry name" value="Peroxidase_I"/>
</dbReference>